<comment type="caution">
    <text evidence="2">The sequence shown here is derived from an EMBL/GenBank/DDBJ whole genome shotgun (WGS) entry which is preliminary data.</text>
</comment>
<keyword evidence="3" id="KW-1185">Reference proteome</keyword>
<reference evidence="2 3" key="1">
    <citation type="journal article" date="2018" name="Mol. Plant">
        <title>The genome of Artemisia annua provides insight into the evolution of Asteraceae family and artemisinin biosynthesis.</title>
        <authorList>
            <person name="Shen Q."/>
            <person name="Zhang L."/>
            <person name="Liao Z."/>
            <person name="Wang S."/>
            <person name="Yan T."/>
            <person name="Shi P."/>
            <person name="Liu M."/>
            <person name="Fu X."/>
            <person name="Pan Q."/>
            <person name="Wang Y."/>
            <person name="Lv Z."/>
            <person name="Lu X."/>
            <person name="Zhang F."/>
            <person name="Jiang W."/>
            <person name="Ma Y."/>
            <person name="Chen M."/>
            <person name="Hao X."/>
            <person name="Li L."/>
            <person name="Tang Y."/>
            <person name="Lv G."/>
            <person name="Zhou Y."/>
            <person name="Sun X."/>
            <person name="Brodelius P.E."/>
            <person name="Rose J.K.C."/>
            <person name="Tang K."/>
        </authorList>
    </citation>
    <scope>NUCLEOTIDE SEQUENCE [LARGE SCALE GENOMIC DNA]</scope>
    <source>
        <strain evidence="3">cv. Huhao1</strain>
        <tissue evidence="2">Leaf</tissue>
    </source>
</reference>
<keyword evidence="2" id="KW-0150">Chloroplast</keyword>
<protein>
    <submittedName>
        <fullName evidence="2">Filamin/ABP280 repeat-containing protein</fullName>
    </submittedName>
</protein>
<keyword evidence="2" id="KW-0934">Plastid</keyword>
<geneLocation type="chloroplast" evidence="2"/>
<dbReference type="Proteomes" id="UP000245207">
    <property type="component" value="Unassembled WGS sequence"/>
</dbReference>
<feature type="compositionally biased region" description="Basic and acidic residues" evidence="1">
    <location>
        <begin position="333"/>
        <end position="362"/>
    </location>
</feature>
<feature type="region of interest" description="Disordered" evidence="1">
    <location>
        <begin position="285"/>
        <end position="467"/>
    </location>
</feature>
<gene>
    <name evidence="2" type="ORF">CTI12_AA035410</name>
</gene>
<feature type="compositionally biased region" description="Basic residues" evidence="1">
    <location>
        <begin position="454"/>
        <end position="467"/>
    </location>
</feature>
<evidence type="ECO:0000313" key="2">
    <source>
        <dbReference type="EMBL" id="PWA96874.1"/>
    </source>
</evidence>
<evidence type="ECO:0000313" key="3">
    <source>
        <dbReference type="Proteomes" id="UP000245207"/>
    </source>
</evidence>
<dbReference type="EMBL" id="PKPP01000155">
    <property type="protein sequence ID" value="PWA96874.1"/>
    <property type="molecule type" value="Genomic_DNA"/>
</dbReference>
<dbReference type="AlphaFoldDB" id="A0A2U1QFU3"/>
<feature type="compositionally biased region" description="Basic and acidic residues" evidence="1">
    <location>
        <begin position="377"/>
        <end position="391"/>
    </location>
</feature>
<evidence type="ECO:0000256" key="1">
    <source>
        <dbReference type="SAM" id="MobiDB-lite"/>
    </source>
</evidence>
<sequence length="467" mass="54878">MAVSVITIYAFPDCFIELSYKAYMHMMEVGRPWFSNLLASINGYFRAIIYPQVHQFALLMLNENEANARLDLITLWELIMGPLFCSTWDILFVITTMDRRQCDVFDKLSVYQQQRSSTEDRVCLWLEVMQSDMKYDMDVYFWKHVLSIVKSDEPDDDDEDERMLKRNVAQKQQRIQKQATILNKQQQWRSSPTLLHELAIRNAKSKLIGCLRIILRCADFLQPVNITGTHKEVTSRSKNVVADLGTNDPISHVRSTGTLARADSVVHRNNQRTQLPAVSWLPSPVPARLRSKSKSPVNYQRRRRSRSYSPPPRRVRDYRSRSPVRSRHYSSYEYDRRSFRDTRDGSDRSRRRECGRSNDRHSWRNRSLSPVGRKSRRDGSDSPKRRHESPTHRLKKSSRATSRSPVSHRGNRSSSRTDDQTKDKHRRHSRPGSLDDKHRSNDKIDDNMDEKSKRRDRRRSRSKSLTL</sequence>
<name>A0A2U1QFU3_ARTAN</name>
<organism evidence="2 3">
    <name type="scientific">Artemisia annua</name>
    <name type="common">Sweet wormwood</name>
    <dbReference type="NCBI Taxonomy" id="35608"/>
    <lineage>
        <taxon>Eukaryota</taxon>
        <taxon>Viridiplantae</taxon>
        <taxon>Streptophyta</taxon>
        <taxon>Embryophyta</taxon>
        <taxon>Tracheophyta</taxon>
        <taxon>Spermatophyta</taxon>
        <taxon>Magnoliopsida</taxon>
        <taxon>eudicotyledons</taxon>
        <taxon>Gunneridae</taxon>
        <taxon>Pentapetalae</taxon>
        <taxon>asterids</taxon>
        <taxon>campanulids</taxon>
        <taxon>Asterales</taxon>
        <taxon>Asteraceae</taxon>
        <taxon>Asteroideae</taxon>
        <taxon>Anthemideae</taxon>
        <taxon>Artemisiinae</taxon>
        <taxon>Artemisia</taxon>
    </lineage>
</organism>
<proteinExistence type="predicted"/>
<feature type="compositionally biased region" description="Basic and acidic residues" evidence="1">
    <location>
        <begin position="433"/>
        <end position="453"/>
    </location>
</feature>
<accession>A0A2U1QFU3</accession>
<dbReference type="STRING" id="35608.A0A2U1QFU3"/>